<dbReference type="AlphaFoldDB" id="A0AAD5RDK1"/>
<dbReference type="EMBL" id="JAHQIW010007187">
    <property type="protein sequence ID" value="KAJ1372809.1"/>
    <property type="molecule type" value="Genomic_DNA"/>
</dbReference>
<accession>A0AAD5RDK1</accession>
<organism evidence="1 2">
    <name type="scientific">Parelaphostrongylus tenuis</name>
    <name type="common">Meningeal worm</name>
    <dbReference type="NCBI Taxonomy" id="148309"/>
    <lineage>
        <taxon>Eukaryota</taxon>
        <taxon>Metazoa</taxon>
        <taxon>Ecdysozoa</taxon>
        <taxon>Nematoda</taxon>
        <taxon>Chromadorea</taxon>
        <taxon>Rhabditida</taxon>
        <taxon>Rhabditina</taxon>
        <taxon>Rhabditomorpha</taxon>
        <taxon>Strongyloidea</taxon>
        <taxon>Metastrongylidae</taxon>
        <taxon>Parelaphostrongylus</taxon>
    </lineage>
</organism>
<name>A0AAD5RDK1_PARTN</name>
<sequence>MGSVMEVVWSITIKGQTRLPKLERTKVTICTRPTLEWDKMGVEIDYRQSSLRELDKDEGYRPND</sequence>
<keyword evidence="2" id="KW-1185">Reference proteome</keyword>
<protein>
    <submittedName>
        <fullName evidence="1">Uncharacterized protein</fullName>
    </submittedName>
</protein>
<comment type="caution">
    <text evidence="1">The sequence shown here is derived from an EMBL/GenBank/DDBJ whole genome shotgun (WGS) entry which is preliminary data.</text>
</comment>
<evidence type="ECO:0000313" key="1">
    <source>
        <dbReference type="EMBL" id="KAJ1372809.1"/>
    </source>
</evidence>
<proteinExistence type="predicted"/>
<dbReference type="Proteomes" id="UP001196413">
    <property type="component" value="Unassembled WGS sequence"/>
</dbReference>
<gene>
    <name evidence="1" type="ORF">KIN20_035081</name>
</gene>
<reference evidence="1" key="1">
    <citation type="submission" date="2021-06" db="EMBL/GenBank/DDBJ databases">
        <title>Parelaphostrongylus tenuis whole genome reference sequence.</title>
        <authorList>
            <person name="Garwood T.J."/>
            <person name="Larsen P.A."/>
            <person name="Fountain-Jones N.M."/>
            <person name="Garbe J.R."/>
            <person name="Macchietto M.G."/>
            <person name="Kania S.A."/>
            <person name="Gerhold R.W."/>
            <person name="Richards J.E."/>
            <person name="Wolf T.M."/>
        </authorList>
    </citation>
    <scope>NUCLEOTIDE SEQUENCE</scope>
    <source>
        <strain evidence="1">MNPRO001-30</strain>
        <tissue evidence="1">Meninges</tissue>
    </source>
</reference>
<evidence type="ECO:0000313" key="2">
    <source>
        <dbReference type="Proteomes" id="UP001196413"/>
    </source>
</evidence>